<name>A0A3A6PY87_9EURY</name>
<feature type="region of interest" description="Disordered" evidence="6">
    <location>
        <begin position="239"/>
        <end position="299"/>
    </location>
</feature>
<keyword evidence="3" id="KW-0143">Chaperone</keyword>
<evidence type="ECO:0000256" key="1">
    <source>
        <dbReference type="ARBA" id="ARBA00022741"/>
    </source>
</evidence>
<dbReference type="GO" id="GO:0016787">
    <property type="term" value="F:hydrolase activity"/>
    <property type="evidence" value="ECO:0007669"/>
    <property type="project" value="UniProtKB-KW"/>
</dbReference>
<evidence type="ECO:0000256" key="5">
    <source>
        <dbReference type="ARBA" id="ARBA00049117"/>
    </source>
</evidence>
<evidence type="ECO:0000259" key="7">
    <source>
        <dbReference type="SMART" id="SM00833"/>
    </source>
</evidence>
<keyword evidence="2" id="KW-0378">Hydrolase</keyword>
<keyword evidence="9" id="KW-1185">Reference proteome</keyword>
<dbReference type="InterPro" id="IPR036627">
    <property type="entry name" value="CobW-likC_sf"/>
</dbReference>
<proteinExistence type="inferred from homology"/>
<feature type="compositionally biased region" description="Basic and acidic residues" evidence="6">
    <location>
        <begin position="289"/>
        <end position="298"/>
    </location>
</feature>
<dbReference type="SUPFAM" id="SSF90002">
    <property type="entry name" value="Hypothetical protein YjiA, C-terminal domain"/>
    <property type="match status" value="1"/>
</dbReference>
<sequence>MAIDDQLPVTVLSGGLGAGKTTLVNHLLAVGDDADDIAVLVNDVGEINVDADLIETGSALSMDEGITELSNGCICCGLQNELDQELRRIAMGTDVDHLVIEASGISDPAPIAGRFISSSIAALYDLDSVVAVVDAAAFYRAFVEREPLASSEEDARPLSELLAEQVEFADLVVLNKCDLVSANERAAVEEIIETFRPGVKIVRTTDSAVDPERLLNTGRFDKDATNNAARWKQILTDRQHGNDAEAPVDQNGHESHEHDDHSEELHDHNGEHNHSEEHNDHDHDEEEEHDHGHLHPPEEFGVDSFVYERRRPLHPERFRVWLESIPETVIRAKGHCWVAGREQFALDLSLAGSQIHVSVNGRWIASLPDFRQAAARKSRSDLSWHDRWGDRETAIVFIGTTIDEPAIRAGLDDCLVDEPEADGNWGRFENPFPGQLDDPHPPTDQRLVIDQR</sequence>
<dbReference type="EMBL" id="QMDW01000014">
    <property type="protein sequence ID" value="RJX48918.1"/>
    <property type="molecule type" value="Genomic_DNA"/>
</dbReference>
<evidence type="ECO:0000313" key="9">
    <source>
        <dbReference type="Proteomes" id="UP000281564"/>
    </source>
</evidence>
<dbReference type="OrthoDB" id="359387at2157"/>
<feature type="domain" description="CobW C-terminal" evidence="7">
    <location>
        <begin position="302"/>
        <end position="415"/>
    </location>
</feature>
<organism evidence="8 9">
    <name type="scientific">Halonotius pteroides</name>
    <dbReference type="NCBI Taxonomy" id="268735"/>
    <lineage>
        <taxon>Archaea</taxon>
        <taxon>Methanobacteriati</taxon>
        <taxon>Methanobacteriota</taxon>
        <taxon>Stenosarchaea group</taxon>
        <taxon>Halobacteria</taxon>
        <taxon>Halobacteriales</taxon>
        <taxon>Haloferacaceae</taxon>
        <taxon>Halonotius</taxon>
    </lineage>
</organism>
<protein>
    <submittedName>
        <fullName evidence="8">GTP-binding protein</fullName>
    </submittedName>
</protein>
<accession>A0A3A6PY87</accession>
<comment type="catalytic activity">
    <reaction evidence="5">
        <text>GTP + H2O = GDP + phosphate + H(+)</text>
        <dbReference type="Rhea" id="RHEA:19669"/>
        <dbReference type="ChEBI" id="CHEBI:15377"/>
        <dbReference type="ChEBI" id="CHEBI:15378"/>
        <dbReference type="ChEBI" id="CHEBI:37565"/>
        <dbReference type="ChEBI" id="CHEBI:43474"/>
        <dbReference type="ChEBI" id="CHEBI:58189"/>
    </reaction>
    <physiologicalReaction direction="left-to-right" evidence="5">
        <dbReference type="Rhea" id="RHEA:19670"/>
    </physiologicalReaction>
</comment>
<dbReference type="InterPro" id="IPR051927">
    <property type="entry name" value="Zn_Chap_cDPG_Synth"/>
</dbReference>
<dbReference type="GO" id="GO:0000166">
    <property type="term" value="F:nucleotide binding"/>
    <property type="evidence" value="ECO:0007669"/>
    <property type="project" value="UniProtKB-KW"/>
</dbReference>
<dbReference type="InterPro" id="IPR011629">
    <property type="entry name" value="CobW-like_C"/>
</dbReference>
<dbReference type="Pfam" id="PF02492">
    <property type="entry name" value="cobW"/>
    <property type="match status" value="1"/>
</dbReference>
<dbReference type="Gene3D" id="3.40.50.300">
    <property type="entry name" value="P-loop containing nucleotide triphosphate hydrolases"/>
    <property type="match status" value="1"/>
</dbReference>
<evidence type="ECO:0000313" key="8">
    <source>
        <dbReference type="EMBL" id="RJX48918.1"/>
    </source>
</evidence>
<feature type="compositionally biased region" description="Basic and acidic residues" evidence="6">
    <location>
        <begin position="251"/>
        <end position="282"/>
    </location>
</feature>
<dbReference type="PANTHER" id="PTHR43603:SF1">
    <property type="entry name" value="ZINC-REGULATED GTPASE METALLOPROTEIN ACTIVATOR 1"/>
    <property type="match status" value="1"/>
</dbReference>
<evidence type="ECO:0000256" key="2">
    <source>
        <dbReference type="ARBA" id="ARBA00022801"/>
    </source>
</evidence>
<dbReference type="SUPFAM" id="SSF52540">
    <property type="entry name" value="P-loop containing nucleoside triphosphate hydrolases"/>
    <property type="match status" value="1"/>
</dbReference>
<reference evidence="8 9" key="1">
    <citation type="submission" date="2018-06" db="EMBL/GenBank/DDBJ databases">
        <title>Halonotius sp. F13-13 a new haloarchaeeon isolated from a solar saltern from Isla Cristina, Huelva, Spain.</title>
        <authorList>
            <person name="Duran-Viseras A."/>
            <person name="Sanchez-Porro C."/>
            <person name="Ventosa A."/>
        </authorList>
    </citation>
    <scope>NUCLEOTIDE SEQUENCE [LARGE SCALE GENOMIC DNA]</scope>
    <source>
        <strain evidence="8 9">CECT 7525</strain>
    </source>
</reference>
<evidence type="ECO:0000256" key="3">
    <source>
        <dbReference type="ARBA" id="ARBA00023186"/>
    </source>
</evidence>
<dbReference type="CDD" id="cd03112">
    <property type="entry name" value="CobW-like"/>
    <property type="match status" value="1"/>
</dbReference>
<evidence type="ECO:0000256" key="4">
    <source>
        <dbReference type="ARBA" id="ARBA00034320"/>
    </source>
</evidence>
<dbReference type="Pfam" id="PF07683">
    <property type="entry name" value="CobW_C"/>
    <property type="match status" value="1"/>
</dbReference>
<comment type="similarity">
    <text evidence="4">Belongs to the SIMIBI class G3E GTPase family. ZNG1 subfamily.</text>
</comment>
<dbReference type="Gene3D" id="3.30.1220.10">
    <property type="entry name" value="CobW-like, C-terminal domain"/>
    <property type="match status" value="1"/>
</dbReference>
<comment type="caution">
    <text evidence="8">The sequence shown here is derived from an EMBL/GenBank/DDBJ whole genome shotgun (WGS) entry which is preliminary data.</text>
</comment>
<dbReference type="InterPro" id="IPR027417">
    <property type="entry name" value="P-loop_NTPase"/>
</dbReference>
<evidence type="ECO:0000256" key="6">
    <source>
        <dbReference type="SAM" id="MobiDB-lite"/>
    </source>
</evidence>
<dbReference type="SMART" id="SM00833">
    <property type="entry name" value="CobW_C"/>
    <property type="match status" value="1"/>
</dbReference>
<dbReference type="AlphaFoldDB" id="A0A3A6PY87"/>
<dbReference type="RefSeq" id="WP_120085132.1">
    <property type="nucleotide sequence ID" value="NZ_QMDW01000014.1"/>
</dbReference>
<dbReference type="InterPro" id="IPR003495">
    <property type="entry name" value="CobW/HypB/UreG_nucleotide-bd"/>
</dbReference>
<keyword evidence="1" id="KW-0547">Nucleotide-binding</keyword>
<dbReference type="PANTHER" id="PTHR43603">
    <property type="entry name" value="COBW DOMAIN-CONTAINING PROTEIN DDB_G0274527"/>
    <property type="match status" value="1"/>
</dbReference>
<gene>
    <name evidence="8" type="ORF">DP106_10285</name>
</gene>
<dbReference type="Proteomes" id="UP000281564">
    <property type="component" value="Unassembled WGS sequence"/>
</dbReference>